<keyword evidence="2" id="KW-1185">Reference proteome</keyword>
<comment type="caution">
    <text evidence="1">The sequence shown here is derived from an EMBL/GenBank/DDBJ whole genome shotgun (WGS) entry which is preliminary data.</text>
</comment>
<protein>
    <submittedName>
        <fullName evidence="1">Uncharacterized protein</fullName>
    </submittedName>
</protein>
<evidence type="ECO:0000313" key="2">
    <source>
        <dbReference type="Proteomes" id="UP000827872"/>
    </source>
</evidence>
<reference evidence="1" key="1">
    <citation type="submission" date="2021-08" db="EMBL/GenBank/DDBJ databases">
        <title>The first chromosome-level gecko genome reveals the dynamic sex chromosomes of Neotropical dwarf geckos (Sphaerodactylidae: Sphaerodactylus).</title>
        <authorList>
            <person name="Pinto B.J."/>
            <person name="Keating S.E."/>
            <person name="Gamble T."/>
        </authorList>
    </citation>
    <scope>NUCLEOTIDE SEQUENCE</scope>
    <source>
        <strain evidence="1">TG3544</strain>
    </source>
</reference>
<evidence type="ECO:0000313" key="1">
    <source>
        <dbReference type="EMBL" id="KAH8000233.1"/>
    </source>
</evidence>
<proteinExistence type="predicted"/>
<name>A0ACB8F4R9_9SAUR</name>
<sequence>MSLPSPTWSQREKAPCMSTIAALLPASSSDSDSGCALEDYIGLATEIPPAEVAIHFGSQSFNAVPATTLNWLHIKALLQQLPPQDSDEKYCPAIGEEEREQLRTFAEQRRQESLGQGVRCLISSTTHGYFCKKPLVDLIYFCRDGKIYCGRHHAEFFRPRCASCDQLIFTLECMEAEGLCWHEEHFCCLECDLPLGARRYVMKGGQPYCCACFESLYADVCQTCGEIIGVDSEQATLQGQHWHAKGSCFCCSLCQKALLGQLITTRHGLLFCSEACSLEKESVLSSTGSDSSDSAFISAPSPDSTPISRAKNNSLSCSFAATRTNSEPRAQTAEEEFTSQEEEVVFRDRSASPEFDELQPPADSPHPLEAEQSSIQDNILPEASWKQIGHHHSRSGPSTALDASALITDFPERLHEASTVEIEPVLEQEDTLCPTCSSSSDSDSEPEGFFFGTPIPKPRARQLSPHTVEQQTLGKGGGQAARAQASSKHCSIS</sequence>
<accession>A0ACB8F4R9</accession>
<dbReference type="Proteomes" id="UP000827872">
    <property type="component" value="Linkage Group LG05"/>
</dbReference>
<organism evidence="1 2">
    <name type="scientific">Sphaerodactylus townsendi</name>
    <dbReference type="NCBI Taxonomy" id="933632"/>
    <lineage>
        <taxon>Eukaryota</taxon>
        <taxon>Metazoa</taxon>
        <taxon>Chordata</taxon>
        <taxon>Craniata</taxon>
        <taxon>Vertebrata</taxon>
        <taxon>Euteleostomi</taxon>
        <taxon>Lepidosauria</taxon>
        <taxon>Squamata</taxon>
        <taxon>Bifurcata</taxon>
        <taxon>Gekkota</taxon>
        <taxon>Sphaerodactylidae</taxon>
        <taxon>Sphaerodactylus</taxon>
    </lineage>
</organism>
<gene>
    <name evidence="1" type="ORF">K3G42_023483</name>
</gene>
<dbReference type="EMBL" id="CM037618">
    <property type="protein sequence ID" value="KAH8000233.1"/>
    <property type="molecule type" value="Genomic_DNA"/>
</dbReference>